<dbReference type="EMBL" id="JASSZA010000016">
    <property type="protein sequence ID" value="KAK2090768.1"/>
    <property type="molecule type" value="Genomic_DNA"/>
</dbReference>
<proteinExistence type="predicted"/>
<sequence>MHRRAQGDALKGTKPNTIYLEHLMFSLGPVADSRESHYYFLFLSTEHRPRMMSSTKMNQKLNKKSQTEESSTVQLKGWHSTPSLSEDKARDSTVGDVTSDPEKGRCSDLTECLVKRSTEKQSKGHLDPMYCPVVVNSP</sequence>
<name>A0ABQ9U130_SAGOE</name>
<dbReference type="Proteomes" id="UP001266305">
    <property type="component" value="Unassembled WGS sequence"/>
</dbReference>
<evidence type="ECO:0000313" key="3">
    <source>
        <dbReference type="Proteomes" id="UP001266305"/>
    </source>
</evidence>
<keyword evidence="3" id="KW-1185">Reference proteome</keyword>
<reference evidence="2 3" key="1">
    <citation type="submission" date="2023-05" db="EMBL/GenBank/DDBJ databases">
        <title>B98-5 Cell Line De Novo Hybrid Assembly: An Optical Mapping Approach.</title>
        <authorList>
            <person name="Kananen K."/>
            <person name="Auerbach J.A."/>
            <person name="Kautto E."/>
            <person name="Blachly J.S."/>
        </authorList>
    </citation>
    <scope>NUCLEOTIDE SEQUENCE [LARGE SCALE GENOMIC DNA]</scope>
    <source>
        <strain evidence="2">B95-8</strain>
        <tissue evidence="2">Cell line</tissue>
    </source>
</reference>
<organism evidence="2 3">
    <name type="scientific">Saguinus oedipus</name>
    <name type="common">Cotton-top tamarin</name>
    <name type="synonym">Oedipomidas oedipus</name>
    <dbReference type="NCBI Taxonomy" id="9490"/>
    <lineage>
        <taxon>Eukaryota</taxon>
        <taxon>Metazoa</taxon>
        <taxon>Chordata</taxon>
        <taxon>Craniata</taxon>
        <taxon>Vertebrata</taxon>
        <taxon>Euteleostomi</taxon>
        <taxon>Mammalia</taxon>
        <taxon>Eutheria</taxon>
        <taxon>Euarchontoglires</taxon>
        <taxon>Primates</taxon>
        <taxon>Haplorrhini</taxon>
        <taxon>Platyrrhini</taxon>
        <taxon>Cebidae</taxon>
        <taxon>Callitrichinae</taxon>
        <taxon>Saguinus</taxon>
    </lineage>
</organism>
<feature type="compositionally biased region" description="Polar residues" evidence="1">
    <location>
        <begin position="68"/>
        <end position="84"/>
    </location>
</feature>
<evidence type="ECO:0000256" key="1">
    <source>
        <dbReference type="SAM" id="MobiDB-lite"/>
    </source>
</evidence>
<comment type="caution">
    <text evidence="2">The sequence shown here is derived from an EMBL/GenBank/DDBJ whole genome shotgun (WGS) entry which is preliminary data.</text>
</comment>
<feature type="region of interest" description="Disordered" evidence="1">
    <location>
        <begin position="51"/>
        <end position="105"/>
    </location>
</feature>
<accession>A0ABQ9U130</accession>
<evidence type="ECO:0000313" key="2">
    <source>
        <dbReference type="EMBL" id="KAK2090768.1"/>
    </source>
</evidence>
<gene>
    <name evidence="2" type="ORF">P7K49_030052</name>
</gene>
<protein>
    <submittedName>
        <fullName evidence="2">Uncharacterized protein</fullName>
    </submittedName>
</protein>